<keyword evidence="19" id="KW-0539">Nucleus</keyword>
<dbReference type="Pfam" id="PF24055">
    <property type="entry name" value="POL3_N"/>
    <property type="match status" value="1"/>
</dbReference>
<dbReference type="FunFam" id="1.10.132.60:FF:000007">
    <property type="entry name" value="DNA polymerase"/>
    <property type="match status" value="1"/>
</dbReference>
<dbReference type="PANTHER" id="PTHR45812:SF1">
    <property type="entry name" value="DNA POLYMERASE ZETA CATALYTIC SUBUNIT"/>
    <property type="match status" value="1"/>
</dbReference>
<feature type="region of interest" description="Disordered" evidence="22">
    <location>
        <begin position="944"/>
        <end position="972"/>
    </location>
</feature>
<dbReference type="FunFam" id="3.30.420.10:FF:000024">
    <property type="entry name" value="DNA polymerase zeta catalytic subunit"/>
    <property type="match status" value="1"/>
</dbReference>
<evidence type="ECO:0000259" key="26">
    <source>
        <dbReference type="Pfam" id="PF24055"/>
    </source>
</evidence>
<reference evidence="28" key="1">
    <citation type="submission" date="2021-06" db="EMBL/GenBank/DDBJ databases">
        <title>Genome Sequence of Mortierella hyaline Strain SCG-10, a Cold-Adapted, Nitrate-Reducing Fungus Isolated from Soil in Minnesota, USA.</title>
        <authorList>
            <person name="Aldossari N."/>
        </authorList>
    </citation>
    <scope>NUCLEOTIDE SEQUENCE</scope>
    <source>
        <strain evidence="28">SCG-10</strain>
    </source>
</reference>
<comment type="similarity">
    <text evidence="3">Belongs to the DNA polymerase type-B family.</text>
</comment>
<dbReference type="GO" id="GO:0042276">
    <property type="term" value="P:error-prone translesion synthesis"/>
    <property type="evidence" value="ECO:0007669"/>
    <property type="project" value="TreeGrafter"/>
</dbReference>
<keyword evidence="18" id="KW-0234">DNA repair</keyword>
<feature type="domain" description="DNA-directed DNA polymerase family B exonuclease" evidence="24">
    <location>
        <begin position="1194"/>
        <end position="1387"/>
    </location>
</feature>
<dbReference type="GO" id="GO:0051539">
    <property type="term" value="F:4 iron, 4 sulfur cluster binding"/>
    <property type="evidence" value="ECO:0007669"/>
    <property type="project" value="UniProtKB-KW"/>
</dbReference>
<feature type="compositionally biased region" description="Low complexity" evidence="22">
    <location>
        <begin position="893"/>
        <end position="904"/>
    </location>
</feature>
<comment type="subunit">
    <text evidence="21">Forms DNA polymerase zeta with REV7.</text>
</comment>
<dbReference type="Pfam" id="PF00136">
    <property type="entry name" value="DNA_pol_B"/>
    <property type="match status" value="1"/>
</dbReference>
<feature type="region of interest" description="Disordered" evidence="22">
    <location>
        <begin position="729"/>
        <end position="836"/>
    </location>
</feature>
<keyword evidence="10" id="KW-0479">Metal-binding</keyword>
<dbReference type="InterPro" id="IPR006172">
    <property type="entry name" value="DNA-dir_DNA_pol_B"/>
</dbReference>
<feature type="compositionally biased region" description="Basic and acidic residues" evidence="22">
    <location>
        <begin position="959"/>
        <end position="968"/>
    </location>
</feature>
<evidence type="ECO:0000256" key="12">
    <source>
        <dbReference type="ARBA" id="ARBA00022771"/>
    </source>
</evidence>
<dbReference type="Gene3D" id="1.10.132.60">
    <property type="entry name" value="DNA polymerase family B, C-terminal domain"/>
    <property type="match status" value="1"/>
</dbReference>
<feature type="compositionally biased region" description="Polar residues" evidence="22">
    <location>
        <begin position="1"/>
        <end position="19"/>
    </location>
</feature>
<evidence type="ECO:0000256" key="19">
    <source>
        <dbReference type="ARBA" id="ARBA00023242"/>
    </source>
</evidence>
<feature type="domain" description="DNA polymerase zeta catalytic subunit N-terminal" evidence="27">
    <location>
        <begin position="100"/>
        <end position="154"/>
    </location>
</feature>
<comment type="cofactor">
    <cofactor evidence="1">
        <name>[4Fe-4S] cluster</name>
        <dbReference type="ChEBI" id="CHEBI:49883"/>
    </cofactor>
</comment>
<feature type="compositionally biased region" description="Acidic residues" evidence="22">
    <location>
        <begin position="519"/>
        <end position="532"/>
    </location>
</feature>
<evidence type="ECO:0000259" key="24">
    <source>
        <dbReference type="Pfam" id="PF03104"/>
    </source>
</evidence>
<dbReference type="InterPro" id="IPR006134">
    <property type="entry name" value="DNA-dir_DNA_pol_B_multi_dom"/>
</dbReference>
<dbReference type="SUPFAM" id="SSF53098">
    <property type="entry name" value="Ribonuclease H-like"/>
    <property type="match status" value="1"/>
</dbReference>
<dbReference type="GO" id="GO:0006260">
    <property type="term" value="P:DNA replication"/>
    <property type="evidence" value="ECO:0007669"/>
    <property type="project" value="UniProtKB-KW"/>
</dbReference>
<feature type="region of interest" description="Disordered" evidence="22">
    <location>
        <begin position="509"/>
        <end position="532"/>
    </location>
</feature>
<dbReference type="PANTHER" id="PTHR45812">
    <property type="entry name" value="DNA POLYMERASE ZETA CATALYTIC SUBUNIT"/>
    <property type="match status" value="1"/>
</dbReference>
<feature type="compositionally biased region" description="Polar residues" evidence="22">
    <location>
        <begin position="880"/>
        <end position="892"/>
    </location>
</feature>
<dbReference type="CDD" id="cd05534">
    <property type="entry name" value="POLBc_zeta"/>
    <property type="match status" value="1"/>
</dbReference>
<protein>
    <recommendedName>
        <fullName evidence="5">DNA polymerase zeta catalytic subunit</fullName>
        <ecNumber evidence="4">2.7.7.7</ecNumber>
    </recommendedName>
</protein>
<evidence type="ECO:0000256" key="22">
    <source>
        <dbReference type="SAM" id="MobiDB-lite"/>
    </source>
</evidence>
<dbReference type="GO" id="GO:0005634">
    <property type="term" value="C:nucleus"/>
    <property type="evidence" value="ECO:0007669"/>
    <property type="project" value="UniProtKB-SubCell"/>
</dbReference>
<keyword evidence="13" id="KW-0862">Zinc</keyword>
<evidence type="ECO:0000256" key="13">
    <source>
        <dbReference type="ARBA" id="ARBA00022833"/>
    </source>
</evidence>
<dbReference type="Gene3D" id="3.30.342.10">
    <property type="entry name" value="DNA Polymerase, chain B, domain 1"/>
    <property type="match status" value="1"/>
</dbReference>
<dbReference type="EMBL" id="JAHRHY010000008">
    <property type="protein sequence ID" value="KAG9067498.1"/>
    <property type="molecule type" value="Genomic_DNA"/>
</dbReference>
<dbReference type="InterPro" id="IPR056435">
    <property type="entry name" value="DPOD/Z_N"/>
</dbReference>
<dbReference type="InterPro" id="IPR042087">
    <property type="entry name" value="DNA_pol_B_thumb"/>
</dbReference>
<dbReference type="PRINTS" id="PR00106">
    <property type="entry name" value="DNAPOLB"/>
</dbReference>
<dbReference type="GO" id="GO:0016035">
    <property type="term" value="C:zeta DNA polymerase complex"/>
    <property type="evidence" value="ECO:0007669"/>
    <property type="project" value="InterPro"/>
</dbReference>
<dbReference type="Gene3D" id="1.10.287.690">
    <property type="entry name" value="Helix hairpin bin"/>
    <property type="match status" value="1"/>
</dbReference>
<evidence type="ECO:0000256" key="7">
    <source>
        <dbReference type="ARBA" id="ARBA00022679"/>
    </source>
</evidence>
<dbReference type="Pfam" id="PF03104">
    <property type="entry name" value="DNA_pol_B_exo1"/>
    <property type="match status" value="1"/>
</dbReference>
<evidence type="ECO:0000256" key="5">
    <source>
        <dbReference type="ARBA" id="ARBA00021589"/>
    </source>
</evidence>
<feature type="compositionally biased region" description="Acidic residues" evidence="22">
    <location>
        <begin position="768"/>
        <end position="786"/>
    </location>
</feature>
<keyword evidence="6" id="KW-0004">4Fe-4S</keyword>
<evidence type="ECO:0000256" key="18">
    <source>
        <dbReference type="ARBA" id="ARBA00023204"/>
    </source>
</evidence>
<feature type="domain" description="DNA-directed DNA polymerase family B multifunctional" evidence="23">
    <location>
        <begin position="1458"/>
        <end position="1916"/>
    </location>
</feature>
<keyword evidence="14" id="KW-0239">DNA-directed DNA polymerase</keyword>
<evidence type="ECO:0000256" key="2">
    <source>
        <dbReference type="ARBA" id="ARBA00004123"/>
    </source>
</evidence>
<evidence type="ECO:0000256" key="11">
    <source>
        <dbReference type="ARBA" id="ARBA00022763"/>
    </source>
</evidence>
<evidence type="ECO:0000256" key="9">
    <source>
        <dbReference type="ARBA" id="ARBA00022705"/>
    </source>
</evidence>
<keyword evidence="17" id="KW-0238">DNA-binding</keyword>
<accession>A0A9P7XWH4</accession>
<comment type="catalytic activity">
    <reaction evidence="20">
        <text>DNA(n) + a 2'-deoxyribonucleoside 5'-triphosphate = DNA(n+1) + diphosphate</text>
        <dbReference type="Rhea" id="RHEA:22508"/>
        <dbReference type="Rhea" id="RHEA-COMP:17339"/>
        <dbReference type="Rhea" id="RHEA-COMP:17340"/>
        <dbReference type="ChEBI" id="CHEBI:33019"/>
        <dbReference type="ChEBI" id="CHEBI:61560"/>
        <dbReference type="ChEBI" id="CHEBI:173112"/>
        <dbReference type="EC" id="2.7.7.7"/>
    </reaction>
</comment>
<feature type="region of interest" description="Disordered" evidence="22">
    <location>
        <begin position="880"/>
        <end position="919"/>
    </location>
</feature>
<dbReference type="GO" id="GO:0000724">
    <property type="term" value="P:double-strand break repair via homologous recombination"/>
    <property type="evidence" value="ECO:0007669"/>
    <property type="project" value="TreeGrafter"/>
</dbReference>
<feature type="region of interest" description="Disordered" evidence="22">
    <location>
        <begin position="1"/>
        <end position="71"/>
    </location>
</feature>
<evidence type="ECO:0000256" key="16">
    <source>
        <dbReference type="ARBA" id="ARBA00023014"/>
    </source>
</evidence>
<dbReference type="InterPro" id="IPR030559">
    <property type="entry name" value="PolZ_Rev3"/>
</dbReference>
<dbReference type="OrthoDB" id="2414538at2759"/>
<keyword evidence="7" id="KW-0808">Transferase</keyword>
<keyword evidence="16" id="KW-0411">Iron-sulfur</keyword>
<gene>
    <name evidence="28" type="primary">REV3</name>
    <name evidence="28" type="ORF">KI688_012281</name>
</gene>
<feature type="compositionally biased region" description="Acidic residues" evidence="22">
    <location>
        <begin position="794"/>
        <end position="804"/>
    </location>
</feature>
<evidence type="ECO:0000256" key="14">
    <source>
        <dbReference type="ARBA" id="ARBA00022932"/>
    </source>
</evidence>
<sequence>MDSSSIAGTSTTHNNSTILGQWLSGEGDSLAGPTTQPGQNQDQEQQPQHSITTPPEQSFGPEGQTTVRPSDNTTEVLLGEVEAEEERSIHVVQSTRTRRFKNRIADLDYTMAPPGPLDVQGCQFLPSHVSVQKVPVIRIYGANEAGQKSCVHIHQGSLEPAELHGYIHQLGVSLNHASAITFNTPPQDLRKSQYVAAITPVKGIPFYGYHVGYSYFLKIYLFNPDFENRIVELMRSGAVMRTVFQPFEAHVPFRLQFCIDYNLYGMGWLELEDALLRSDVPTAAEGDHPKRLTKGTVMDTRIWSPENDPGRMSYCEIEMDTTADRIINRDLAPERDTHFSLEECFKPPPSTAQVPSVAGLWEDDVRRRKANNLPSQEAPKTQIREPETIPWLNNDLNKRMVASLVKEMVERQSQEKNPTQGDFDNYRTKDDPLAESLMTAYESVEFMCPRLVPESEEPSRHQTQLHVSHDASFVIDESDSSIFVDESILQSQTAAKFDEDNMDTRKETFKGLTGLGGIDEQDDDEDSFPLPEMDIDDFQEEDFMDEAEHWDDLEASDSELADPTSDEGPGYRTDDALGQQTDDDHIPQFDGGGDLRDEDGAGKKQETDEDKWKKITIRRKRGRDISSNIVAPIEQSPKAKRFRDLEPAGGSGGQRLKPATPPILTRQRSRTAGASSSKPVASVARDSPAKAPASRLLKVSSPVSYSTPDDEVNPMETFRGRYIFDCVEIPKREAPSTPSSSSRSSQSPTKKPQTPVKTARYAPKMYEEVEDDPIEDFDDGVAEDAENEKLGDLPMEELTGDEPDVFSVDIPPASKAPLGPSSPPRDLVSPPSPRQNYFLSTLEEVWSSPSPEMSNPDFFFSPPRPRSPDLLLAHSTLAKANSSISNTSRQMLTSPSSSTPQTSPEMSRSSQRKRSAGVMSDLDIINETVFVRKSDLAELLEERDVKREGSVESGHSRGHQAEHSESLDRLSSGVLVDDSIIADEIEACTPPKEPFPSPQPAQQHSPLISGHSSSPPQHMSSSLQNAPQIPYNPHLAQALTGGHGEASDIQVYQFSFAPPTTKSLMSSLPELGLPNRVHQKPYFSNEADVPSKAKVFGGKEFRLQSKGLKSTPLFKGKFDLGKKLPLGAGYQHWEPNLRPPSYAEALVWLKEDKERVEASLRSAAEASTQQKREKISQIEGPTQKNPFGCKNTPTKVAGSAAIEKDYLDVLSMEVHCRTRGGLLPDPKTDPILAVFYCWQTEREGLASNGWVPGFHVGIITYEGSGMLKKLALGPLGVSVEIALDEGAMMNAVIDRVRQLDPDILAGYEVNNLSWGYLVDRYQAAFSLDMTKLISRVRPLKAPILSKSAMEAQNSFNSRKNSGLKVVGRHVFNVWRLIRGEVALTNYGYCNVVFHVLQQRIPHYSFETLTKWWTDESALHQSRVIKNYVHQVQYVLQLIESQELISRTSEFARVFGVDFFSVISRGSQYKVESLMIRLSKPENYIMISPSRAQVGAQRAAEAIPMVMEPESGFYEDPVVVLDFQSLYPSVMIAYNYCYSTCLGKLGGGTKLGVMTDYVVQDGILPLMQNHLNIAPNHVMYVNQEIRQSLLARMLSEILDTRIMVKKAMKEYPNNKSLLKLLEARQLSLKLIANVTYGYTCASFSGRMPGVEIADSIVLSARETLERSIRYVNENPKWDARVVYGDTDSMFVQLKGRTRQEAFEIGYDISETITRMNPRPVKLKFEKVYHPCFLVTKKRYVGSSYETPGQVEPIFDAKGIETIRRDGVPAVQKIMETCVKTMFRTQDLSLVKAYLVRQLGKILGGHVPVPDLMFGKEVKLGKYRFSPLPFYFHALLFSEKGVPPPGAVVSERRMELDPRSKPQYAERVPYVVVYGDPSARLTDQIVEPKELLRNKDLRLNGEYYIRKHIIPSLERILQLAGADVKAWYDEMPRVQRAIPMTALGVGAPSSAANVVPNEQTAAVMAAQHHQAAAEVNLGDAAGQEVVPPSGSEAGTTNASGAGHDVAIGPSFGPMAPLGPPKFKPKRRRGGKGFVSVGSRIDRYYQSQSCIVCGKLVVGKKSGSVDVCTDCSSDYGRANSIFAMQTRLSNAEKLFRAAVDVCSSCCRAAPSGGAGVRVGGGKGSSSSSKGGAAVVGVGYPGGDVIGTEVVACESLECTVFWQRRRAQDAVVVAHQQNERVLRELEELEF</sequence>
<keyword evidence="12" id="KW-0863">Zinc-finger</keyword>
<dbReference type="EC" id="2.7.7.7" evidence="4"/>
<evidence type="ECO:0000259" key="23">
    <source>
        <dbReference type="Pfam" id="PF00136"/>
    </source>
</evidence>
<feature type="domain" description="DNA polymerase delta/zeta catalytic subunit N-terminal" evidence="26">
    <location>
        <begin position="156"/>
        <end position="225"/>
    </location>
</feature>
<dbReference type="Pfam" id="PF24065">
    <property type="entry name" value="REV3_N"/>
    <property type="match status" value="1"/>
</dbReference>
<feature type="compositionally biased region" description="Low complexity" evidence="22">
    <location>
        <begin position="36"/>
        <end position="48"/>
    </location>
</feature>
<dbReference type="GO" id="GO:0000166">
    <property type="term" value="F:nucleotide binding"/>
    <property type="evidence" value="ECO:0007669"/>
    <property type="project" value="InterPro"/>
</dbReference>
<dbReference type="InterPro" id="IPR006133">
    <property type="entry name" value="DNA-dir_DNA_pol_B_exonuc"/>
</dbReference>
<feature type="region of interest" description="Disordered" evidence="22">
    <location>
        <begin position="988"/>
        <end position="1042"/>
    </location>
</feature>
<dbReference type="SMART" id="SM00486">
    <property type="entry name" value="POLBc"/>
    <property type="match status" value="1"/>
</dbReference>
<dbReference type="GO" id="GO:0003677">
    <property type="term" value="F:DNA binding"/>
    <property type="evidence" value="ECO:0007669"/>
    <property type="project" value="UniProtKB-KW"/>
</dbReference>
<feature type="compositionally biased region" description="Low complexity" evidence="22">
    <location>
        <begin position="1009"/>
        <end position="1022"/>
    </location>
</feature>
<evidence type="ECO:0000259" key="25">
    <source>
        <dbReference type="Pfam" id="PF14260"/>
    </source>
</evidence>
<evidence type="ECO:0000256" key="8">
    <source>
        <dbReference type="ARBA" id="ARBA00022695"/>
    </source>
</evidence>
<dbReference type="GO" id="GO:0003887">
    <property type="term" value="F:DNA-directed DNA polymerase activity"/>
    <property type="evidence" value="ECO:0007669"/>
    <property type="project" value="UniProtKB-KW"/>
</dbReference>
<dbReference type="GO" id="GO:0008270">
    <property type="term" value="F:zinc ion binding"/>
    <property type="evidence" value="ECO:0007669"/>
    <property type="project" value="UniProtKB-KW"/>
</dbReference>
<proteinExistence type="inferred from homology"/>
<dbReference type="Pfam" id="PF14260">
    <property type="entry name" value="zf-C4pol"/>
    <property type="match status" value="1"/>
</dbReference>
<comment type="caution">
    <text evidence="28">The sequence shown here is derived from an EMBL/GenBank/DDBJ whole genome shotgun (WGS) entry which is preliminary data.</text>
</comment>
<evidence type="ECO:0000259" key="27">
    <source>
        <dbReference type="Pfam" id="PF24065"/>
    </source>
</evidence>
<dbReference type="InterPro" id="IPR025687">
    <property type="entry name" value="Znf-C4pol"/>
</dbReference>
<feature type="compositionally biased region" description="Basic and acidic residues" evidence="22">
    <location>
        <begin position="582"/>
        <end position="613"/>
    </location>
</feature>
<evidence type="ECO:0000256" key="3">
    <source>
        <dbReference type="ARBA" id="ARBA00005755"/>
    </source>
</evidence>
<dbReference type="InterPro" id="IPR023211">
    <property type="entry name" value="DNA_pol_palm_dom_sf"/>
</dbReference>
<dbReference type="InterPro" id="IPR036397">
    <property type="entry name" value="RNaseH_sf"/>
</dbReference>
<keyword evidence="9" id="KW-0235">DNA replication</keyword>
<comment type="subcellular location">
    <subcellularLocation>
        <location evidence="2">Nucleus</location>
    </subcellularLocation>
</comment>
<dbReference type="InterPro" id="IPR056447">
    <property type="entry name" value="REV3_N"/>
</dbReference>
<evidence type="ECO:0000256" key="1">
    <source>
        <dbReference type="ARBA" id="ARBA00001966"/>
    </source>
</evidence>
<dbReference type="Gene3D" id="3.30.420.10">
    <property type="entry name" value="Ribonuclease H-like superfamily/Ribonuclease H"/>
    <property type="match status" value="1"/>
</dbReference>
<feature type="region of interest" description="Disordered" evidence="22">
    <location>
        <begin position="1982"/>
        <end position="2002"/>
    </location>
</feature>
<evidence type="ECO:0000256" key="6">
    <source>
        <dbReference type="ARBA" id="ARBA00022485"/>
    </source>
</evidence>
<evidence type="ECO:0000313" key="29">
    <source>
        <dbReference type="Proteomes" id="UP000707451"/>
    </source>
</evidence>
<evidence type="ECO:0000256" key="15">
    <source>
        <dbReference type="ARBA" id="ARBA00023004"/>
    </source>
</evidence>
<feature type="region of interest" description="Disordered" evidence="22">
    <location>
        <begin position="552"/>
        <end position="716"/>
    </location>
</feature>
<keyword evidence="8" id="KW-0548">Nucleotidyltransferase</keyword>
<evidence type="ECO:0000256" key="10">
    <source>
        <dbReference type="ARBA" id="ARBA00022723"/>
    </source>
</evidence>
<dbReference type="SUPFAM" id="SSF56672">
    <property type="entry name" value="DNA/RNA polymerases"/>
    <property type="match status" value="1"/>
</dbReference>
<keyword evidence="29" id="KW-1185">Reference proteome</keyword>
<dbReference type="FunFam" id="1.10.287.690:FF:000002">
    <property type="entry name" value="DNA polymerase zeta"/>
    <property type="match status" value="1"/>
</dbReference>
<evidence type="ECO:0000256" key="20">
    <source>
        <dbReference type="ARBA" id="ARBA00049244"/>
    </source>
</evidence>
<keyword evidence="15" id="KW-0408">Iron</keyword>
<organism evidence="28 29">
    <name type="scientific">Linnemannia hyalina</name>
    <dbReference type="NCBI Taxonomy" id="64524"/>
    <lineage>
        <taxon>Eukaryota</taxon>
        <taxon>Fungi</taxon>
        <taxon>Fungi incertae sedis</taxon>
        <taxon>Mucoromycota</taxon>
        <taxon>Mortierellomycotina</taxon>
        <taxon>Mortierellomycetes</taxon>
        <taxon>Mortierellales</taxon>
        <taxon>Mortierellaceae</taxon>
        <taxon>Linnemannia</taxon>
    </lineage>
</organism>
<name>A0A9P7XWH4_9FUNG</name>
<dbReference type="InterPro" id="IPR043502">
    <property type="entry name" value="DNA/RNA_pol_sf"/>
</dbReference>
<evidence type="ECO:0000256" key="4">
    <source>
        <dbReference type="ARBA" id="ARBA00012417"/>
    </source>
</evidence>
<evidence type="ECO:0000313" key="28">
    <source>
        <dbReference type="EMBL" id="KAG9067498.1"/>
    </source>
</evidence>
<feature type="compositionally biased region" description="Polar residues" evidence="22">
    <location>
        <begin position="670"/>
        <end position="679"/>
    </location>
</feature>
<evidence type="ECO:0000256" key="17">
    <source>
        <dbReference type="ARBA" id="ARBA00023125"/>
    </source>
</evidence>
<dbReference type="Gene3D" id="3.90.1600.10">
    <property type="entry name" value="Palm domain of DNA polymerase"/>
    <property type="match status" value="1"/>
</dbReference>
<feature type="region of interest" description="Disordered" evidence="22">
    <location>
        <begin position="1163"/>
        <end position="1191"/>
    </location>
</feature>
<keyword evidence="11" id="KW-0227">DNA damage</keyword>
<dbReference type="PROSITE" id="PS00116">
    <property type="entry name" value="DNA_POLYMERASE_B"/>
    <property type="match status" value="1"/>
</dbReference>
<dbReference type="InterPro" id="IPR017964">
    <property type="entry name" value="DNA-dir_DNA_pol_B_CS"/>
</dbReference>
<evidence type="ECO:0000256" key="21">
    <source>
        <dbReference type="ARBA" id="ARBA00066055"/>
    </source>
</evidence>
<dbReference type="Proteomes" id="UP000707451">
    <property type="component" value="Unassembled WGS sequence"/>
</dbReference>
<feature type="domain" description="C4-type zinc-finger of DNA polymerase delta" evidence="25">
    <location>
        <begin position="2047"/>
        <end position="2160"/>
    </location>
</feature>
<dbReference type="InterPro" id="IPR012337">
    <property type="entry name" value="RNaseH-like_sf"/>
</dbReference>
<dbReference type="CDD" id="cd05778">
    <property type="entry name" value="DNA_polB_zeta_exo"/>
    <property type="match status" value="1"/>
</dbReference>
<feature type="compositionally biased region" description="Low complexity" evidence="22">
    <location>
        <begin position="735"/>
        <end position="753"/>
    </location>
</feature>